<dbReference type="EMBL" id="CP000510">
    <property type="protein sequence ID" value="ABM02830.1"/>
    <property type="molecule type" value="Genomic_DNA"/>
</dbReference>
<feature type="region of interest" description="Disordered" evidence="3">
    <location>
        <begin position="153"/>
        <end position="172"/>
    </location>
</feature>
<feature type="chain" id="PRO_5002637465" evidence="4">
    <location>
        <begin position="22"/>
        <end position="194"/>
    </location>
</feature>
<sequence>MKKLLLITGALLMATTHSTFAAEQNQNAATSRVNKHHMTFAQLDANADGVLSKDEVRGRLLANFDSVDSDASGTLSTDEFNARVEMGKQGHHKDHHQKNGYNHPTFAQLDINNDSFLAKDEVRGRLLAHFDNLDSDASGTLSADEFNARFDMGKQGRQGHHKGNRDYRPNFEQLDLDGDGVLSAEEFNAVVNHS</sequence>
<dbReference type="InterPro" id="IPR011992">
    <property type="entry name" value="EF-hand-dom_pair"/>
</dbReference>
<dbReference type="InterPro" id="IPR018247">
    <property type="entry name" value="EF_Hand_1_Ca_BS"/>
</dbReference>
<dbReference type="PANTHER" id="PTHR10827:SF98">
    <property type="entry name" value="45 KDA CALCIUM-BINDING PROTEIN"/>
    <property type="match status" value="1"/>
</dbReference>
<gene>
    <name evidence="6" type="ordered locus">Ping_0991</name>
</gene>
<keyword evidence="4" id="KW-0732">Signal</keyword>
<evidence type="ECO:0000256" key="2">
    <source>
        <dbReference type="ARBA" id="ARBA00022737"/>
    </source>
</evidence>
<proteinExistence type="predicted"/>
<dbReference type="PROSITE" id="PS50222">
    <property type="entry name" value="EF_HAND_2"/>
    <property type="match status" value="2"/>
</dbReference>
<evidence type="ECO:0000313" key="6">
    <source>
        <dbReference type="EMBL" id="ABM02830.1"/>
    </source>
</evidence>
<dbReference type="GO" id="GO:0005509">
    <property type="term" value="F:calcium ion binding"/>
    <property type="evidence" value="ECO:0007669"/>
    <property type="project" value="InterPro"/>
</dbReference>
<evidence type="ECO:0000256" key="4">
    <source>
        <dbReference type="SAM" id="SignalP"/>
    </source>
</evidence>
<dbReference type="RefSeq" id="WP_011769393.1">
    <property type="nucleotide sequence ID" value="NC_008709.1"/>
</dbReference>
<evidence type="ECO:0000256" key="3">
    <source>
        <dbReference type="SAM" id="MobiDB-lite"/>
    </source>
</evidence>
<feature type="domain" description="EF-hand" evidence="5">
    <location>
        <begin position="171"/>
        <end position="194"/>
    </location>
</feature>
<dbReference type="AlphaFoldDB" id="A1STL5"/>
<protein>
    <submittedName>
        <fullName evidence="6">Calcium-binding EF-hand-containing protein</fullName>
    </submittedName>
</protein>
<keyword evidence="2" id="KW-0677">Repeat</keyword>
<keyword evidence="1" id="KW-0479">Metal-binding</keyword>
<dbReference type="SMART" id="SM00054">
    <property type="entry name" value="EFh"/>
    <property type="match status" value="3"/>
</dbReference>
<name>A1STL5_PSYIN</name>
<keyword evidence="7" id="KW-1185">Reference proteome</keyword>
<dbReference type="PROSITE" id="PS00018">
    <property type="entry name" value="EF_HAND_1"/>
    <property type="match status" value="3"/>
</dbReference>
<feature type="domain" description="EF-hand" evidence="5">
    <location>
        <begin position="121"/>
        <end position="156"/>
    </location>
</feature>
<feature type="signal peptide" evidence="4">
    <location>
        <begin position="1"/>
        <end position="21"/>
    </location>
</feature>
<dbReference type="SUPFAM" id="SSF47473">
    <property type="entry name" value="EF-hand"/>
    <property type="match status" value="1"/>
</dbReference>
<reference evidence="6 7" key="1">
    <citation type="submission" date="2007-01" db="EMBL/GenBank/DDBJ databases">
        <title>Complete sequence of Psychromonas ingrahamii 37.</title>
        <authorList>
            <consortium name="US DOE Joint Genome Institute"/>
            <person name="Copeland A."/>
            <person name="Lucas S."/>
            <person name="Lapidus A."/>
            <person name="Barry K."/>
            <person name="Detter J.C."/>
            <person name="Glavina del Rio T."/>
            <person name="Hammon N."/>
            <person name="Israni S."/>
            <person name="Dalin E."/>
            <person name="Tice H."/>
            <person name="Pitluck S."/>
            <person name="Thompson L.S."/>
            <person name="Brettin T."/>
            <person name="Bruce D."/>
            <person name="Han C."/>
            <person name="Tapia R."/>
            <person name="Schmutz J."/>
            <person name="Larimer F."/>
            <person name="Land M."/>
            <person name="Hauser L."/>
            <person name="Kyrpides N."/>
            <person name="Ivanova N."/>
            <person name="Staley J."/>
            <person name="Richardson P."/>
        </authorList>
    </citation>
    <scope>NUCLEOTIDE SEQUENCE [LARGE SCALE GENOMIC DNA]</scope>
    <source>
        <strain evidence="6 7">37</strain>
    </source>
</reference>
<dbReference type="KEGG" id="pin:Ping_0991"/>
<dbReference type="eggNOG" id="COG5126">
    <property type="taxonomic scope" value="Bacteria"/>
</dbReference>
<dbReference type="OrthoDB" id="6400010at2"/>
<dbReference type="Proteomes" id="UP000000639">
    <property type="component" value="Chromosome"/>
</dbReference>
<dbReference type="STRING" id="357804.Ping_0991"/>
<evidence type="ECO:0000259" key="5">
    <source>
        <dbReference type="PROSITE" id="PS50222"/>
    </source>
</evidence>
<accession>A1STL5</accession>
<dbReference type="Gene3D" id="1.10.238.10">
    <property type="entry name" value="EF-hand"/>
    <property type="match status" value="2"/>
</dbReference>
<dbReference type="Pfam" id="PF13202">
    <property type="entry name" value="EF-hand_5"/>
    <property type="match status" value="4"/>
</dbReference>
<dbReference type="PANTHER" id="PTHR10827">
    <property type="entry name" value="RETICULOCALBIN"/>
    <property type="match status" value="1"/>
</dbReference>
<evidence type="ECO:0000256" key="1">
    <source>
        <dbReference type="ARBA" id="ARBA00022723"/>
    </source>
</evidence>
<organism evidence="6 7">
    <name type="scientific">Psychromonas ingrahamii (strain DSM 17664 / CCUG 51855 / 37)</name>
    <dbReference type="NCBI Taxonomy" id="357804"/>
    <lineage>
        <taxon>Bacteria</taxon>
        <taxon>Pseudomonadati</taxon>
        <taxon>Pseudomonadota</taxon>
        <taxon>Gammaproteobacteria</taxon>
        <taxon>Alteromonadales</taxon>
        <taxon>Psychromonadaceae</taxon>
        <taxon>Psychromonas</taxon>
    </lineage>
</organism>
<dbReference type="HOGENOM" id="CLU_1401454_0_0_6"/>
<dbReference type="InterPro" id="IPR002048">
    <property type="entry name" value="EF_hand_dom"/>
</dbReference>
<evidence type="ECO:0000313" key="7">
    <source>
        <dbReference type="Proteomes" id="UP000000639"/>
    </source>
</evidence>